<dbReference type="Pfam" id="PF07690">
    <property type="entry name" value="MFS_1"/>
    <property type="match status" value="1"/>
</dbReference>
<keyword evidence="10" id="KW-1185">Reference proteome</keyword>
<organism evidence="9 10">
    <name type="scientific">Ectobacillus antri</name>
    <dbReference type="NCBI Taxonomy" id="2486280"/>
    <lineage>
        <taxon>Bacteria</taxon>
        <taxon>Bacillati</taxon>
        <taxon>Bacillota</taxon>
        <taxon>Bacilli</taxon>
        <taxon>Bacillales</taxon>
        <taxon>Bacillaceae</taxon>
        <taxon>Ectobacillus</taxon>
    </lineage>
</organism>
<dbReference type="SUPFAM" id="SSF103473">
    <property type="entry name" value="MFS general substrate transporter"/>
    <property type="match status" value="1"/>
</dbReference>
<feature type="transmembrane region" description="Helical" evidence="7">
    <location>
        <begin position="12"/>
        <end position="33"/>
    </location>
</feature>
<dbReference type="PANTHER" id="PTHR42718">
    <property type="entry name" value="MAJOR FACILITATOR SUPERFAMILY MULTIDRUG TRANSPORTER MFSC"/>
    <property type="match status" value="1"/>
</dbReference>
<dbReference type="InterPro" id="IPR020846">
    <property type="entry name" value="MFS_dom"/>
</dbReference>
<dbReference type="Gene3D" id="1.20.1250.20">
    <property type="entry name" value="MFS general substrate transporter like domains"/>
    <property type="match status" value="1"/>
</dbReference>
<sequence length="443" mass="47208">MILSKQAIRLLSFLLIISVMNATMFNVALPTIASDFALSPSQVSWVVTGYIIVYAIGSVVYGKLADQYQLKYLLTGGLGVFALGSLFGLLAQNYSILIGARLLQSLGASVIPAVAMSVPVKYVEPENRGKVLGIISSSLAFGTAIGPIISGLFTGSVGWRYLFLISLLALLTLPGFWKNLPKDQPQRGRVDVLGAGLLAAAIAAVMLAITNSNTVMLMMALLAGTLFIWRSKRTAYPFLNMELFTNKQYGKALLVSFLFSGAVFGVTFITPIMLARLNNLPPAEIGFMMFPGALAAALLGRVGGVLTDRKGSSVTVVTAFGMLMLAYMGLSTVSGQSKWFILAFLILANIGFTFGQTAMASLVSGALAREQAGAGMGVFSMLNFIASALIGAIMGKILDASSHRISVNLLVQEKSAFLFSNSYLICLALLLLASLVFMRLRRK</sequence>
<evidence type="ECO:0000256" key="3">
    <source>
        <dbReference type="ARBA" id="ARBA00022475"/>
    </source>
</evidence>
<feature type="transmembrane region" description="Helical" evidence="7">
    <location>
        <begin position="45"/>
        <end position="65"/>
    </location>
</feature>
<evidence type="ECO:0000256" key="2">
    <source>
        <dbReference type="ARBA" id="ARBA00022448"/>
    </source>
</evidence>
<feature type="transmembrane region" description="Helical" evidence="7">
    <location>
        <begin position="285"/>
        <end position="302"/>
    </location>
</feature>
<feature type="transmembrane region" description="Helical" evidence="7">
    <location>
        <begin position="418"/>
        <end position="438"/>
    </location>
</feature>
<evidence type="ECO:0000313" key="10">
    <source>
        <dbReference type="Proteomes" id="UP001218246"/>
    </source>
</evidence>
<dbReference type="EMBL" id="JARULN010000023">
    <property type="protein sequence ID" value="MDG5755297.1"/>
    <property type="molecule type" value="Genomic_DNA"/>
</dbReference>
<dbReference type="PROSITE" id="PS50850">
    <property type="entry name" value="MFS"/>
    <property type="match status" value="1"/>
</dbReference>
<keyword evidence="5 7" id="KW-1133">Transmembrane helix</keyword>
<dbReference type="PRINTS" id="PR01036">
    <property type="entry name" value="TCRTETB"/>
</dbReference>
<keyword evidence="6 7" id="KW-0472">Membrane</keyword>
<evidence type="ECO:0000259" key="8">
    <source>
        <dbReference type="PROSITE" id="PS50850"/>
    </source>
</evidence>
<feature type="transmembrane region" description="Helical" evidence="7">
    <location>
        <begin position="131"/>
        <end position="153"/>
    </location>
</feature>
<gene>
    <name evidence="9" type="ORF">P6P90_15375</name>
</gene>
<feature type="transmembrane region" description="Helical" evidence="7">
    <location>
        <begin position="215"/>
        <end position="231"/>
    </location>
</feature>
<feature type="transmembrane region" description="Helical" evidence="7">
    <location>
        <begin position="159"/>
        <end position="177"/>
    </location>
</feature>
<evidence type="ECO:0000256" key="5">
    <source>
        <dbReference type="ARBA" id="ARBA00022989"/>
    </source>
</evidence>
<comment type="subcellular location">
    <subcellularLocation>
        <location evidence="1">Cell membrane</location>
        <topology evidence="1">Multi-pass membrane protein</topology>
    </subcellularLocation>
</comment>
<keyword evidence="4 7" id="KW-0812">Transmembrane</keyword>
<dbReference type="Proteomes" id="UP001218246">
    <property type="component" value="Unassembled WGS sequence"/>
</dbReference>
<protein>
    <submittedName>
        <fullName evidence="9">MFS transporter</fullName>
    </submittedName>
</protein>
<dbReference type="RefSeq" id="WP_278018555.1">
    <property type="nucleotide sequence ID" value="NZ_JARRRY010000021.1"/>
</dbReference>
<dbReference type="InterPro" id="IPR011701">
    <property type="entry name" value="MFS"/>
</dbReference>
<evidence type="ECO:0000256" key="6">
    <source>
        <dbReference type="ARBA" id="ARBA00023136"/>
    </source>
</evidence>
<name>A0ABT6H7H7_9BACI</name>
<dbReference type="CDD" id="cd17321">
    <property type="entry name" value="MFS_MMR_MDR_like"/>
    <property type="match status" value="1"/>
</dbReference>
<evidence type="ECO:0000256" key="7">
    <source>
        <dbReference type="SAM" id="Phobius"/>
    </source>
</evidence>
<feature type="transmembrane region" description="Helical" evidence="7">
    <location>
        <begin position="189"/>
        <end position="209"/>
    </location>
</feature>
<dbReference type="InterPro" id="IPR036259">
    <property type="entry name" value="MFS_trans_sf"/>
</dbReference>
<feature type="transmembrane region" description="Helical" evidence="7">
    <location>
        <begin position="339"/>
        <end position="363"/>
    </location>
</feature>
<dbReference type="PANTHER" id="PTHR42718:SF46">
    <property type="entry name" value="BLR6921 PROTEIN"/>
    <property type="match status" value="1"/>
</dbReference>
<evidence type="ECO:0000256" key="4">
    <source>
        <dbReference type="ARBA" id="ARBA00022692"/>
    </source>
</evidence>
<feature type="transmembrane region" description="Helical" evidence="7">
    <location>
        <begin position="375"/>
        <end position="398"/>
    </location>
</feature>
<feature type="transmembrane region" description="Helical" evidence="7">
    <location>
        <begin position="252"/>
        <end position="273"/>
    </location>
</feature>
<proteinExistence type="predicted"/>
<feature type="domain" description="Major facilitator superfamily (MFS) profile" evidence="8">
    <location>
        <begin position="7"/>
        <end position="443"/>
    </location>
</feature>
<reference evidence="9 10" key="1">
    <citation type="submission" date="2023-04" db="EMBL/GenBank/DDBJ databases">
        <title>Ectobacillus antri isolated from activated sludge.</title>
        <authorList>
            <person name="Yan P."/>
            <person name="Liu X."/>
        </authorList>
    </citation>
    <scope>NUCLEOTIDE SEQUENCE [LARGE SCALE GENOMIC DNA]</scope>
    <source>
        <strain evidence="9 10">C18H</strain>
    </source>
</reference>
<keyword evidence="2" id="KW-0813">Transport</keyword>
<comment type="caution">
    <text evidence="9">The sequence shown here is derived from an EMBL/GenBank/DDBJ whole genome shotgun (WGS) entry which is preliminary data.</text>
</comment>
<keyword evidence="3" id="KW-1003">Cell membrane</keyword>
<evidence type="ECO:0000256" key="1">
    <source>
        <dbReference type="ARBA" id="ARBA00004651"/>
    </source>
</evidence>
<feature type="transmembrane region" description="Helical" evidence="7">
    <location>
        <begin position="314"/>
        <end position="333"/>
    </location>
</feature>
<feature type="transmembrane region" description="Helical" evidence="7">
    <location>
        <begin position="96"/>
        <end position="119"/>
    </location>
</feature>
<feature type="transmembrane region" description="Helical" evidence="7">
    <location>
        <begin position="72"/>
        <end position="90"/>
    </location>
</feature>
<evidence type="ECO:0000313" key="9">
    <source>
        <dbReference type="EMBL" id="MDG5755297.1"/>
    </source>
</evidence>
<accession>A0ABT6H7H7</accession>
<dbReference type="Gene3D" id="1.20.1720.10">
    <property type="entry name" value="Multidrug resistance protein D"/>
    <property type="match status" value="1"/>
</dbReference>